<evidence type="ECO:0000313" key="1">
    <source>
        <dbReference type="EMBL" id="VAX04877.1"/>
    </source>
</evidence>
<dbReference type="PANTHER" id="PTHR44809:SF1">
    <property type="entry name" value="PROTEIN O-MANNOSYL-TRANSFERASE TMTC1"/>
    <property type="match status" value="1"/>
</dbReference>
<name>A0A3B1BJ86_9ZZZZ</name>
<organism evidence="1">
    <name type="scientific">hydrothermal vent metagenome</name>
    <dbReference type="NCBI Taxonomy" id="652676"/>
    <lineage>
        <taxon>unclassified sequences</taxon>
        <taxon>metagenomes</taxon>
        <taxon>ecological metagenomes</taxon>
    </lineage>
</organism>
<proteinExistence type="predicted"/>
<accession>A0A3B1BJ86</accession>
<dbReference type="NCBIfam" id="TIGR02521">
    <property type="entry name" value="type_IV_pilW"/>
    <property type="match status" value="1"/>
</dbReference>
<dbReference type="SMART" id="SM00028">
    <property type="entry name" value="TPR"/>
    <property type="match status" value="3"/>
</dbReference>
<dbReference type="Pfam" id="PF00515">
    <property type="entry name" value="TPR_1"/>
    <property type="match status" value="1"/>
</dbReference>
<dbReference type="PROSITE" id="PS50005">
    <property type="entry name" value="TPR"/>
    <property type="match status" value="2"/>
</dbReference>
<gene>
    <name evidence="1" type="ORF">MNBD_GAMMA19-140</name>
</gene>
<dbReference type="Gene3D" id="1.25.40.10">
    <property type="entry name" value="Tetratricopeptide repeat domain"/>
    <property type="match status" value="1"/>
</dbReference>
<dbReference type="SUPFAM" id="SSF48452">
    <property type="entry name" value="TPR-like"/>
    <property type="match status" value="1"/>
</dbReference>
<dbReference type="EMBL" id="UOFV01000501">
    <property type="protein sequence ID" value="VAX04877.1"/>
    <property type="molecule type" value="Genomic_DNA"/>
</dbReference>
<dbReference type="AlphaFoldDB" id="A0A3B1BJ86"/>
<dbReference type="Pfam" id="PF13424">
    <property type="entry name" value="TPR_12"/>
    <property type="match status" value="1"/>
</dbReference>
<feature type="non-terminal residue" evidence="1">
    <location>
        <position position="1"/>
    </location>
</feature>
<dbReference type="InterPro" id="IPR011990">
    <property type="entry name" value="TPR-like_helical_dom_sf"/>
</dbReference>
<dbReference type="InterPro" id="IPR052943">
    <property type="entry name" value="TMTC_O-mannosyl-trnsfr"/>
</dbReference>
<sequence length="198" mass="22443">VMPEYAEAHSSIALAYIHMDQPEKAEAHYQQAVELKPDDGSIQNNYAVFLCGQGKYAEAEQHFLTAVKSRRYRTPAEALENLGVCMLQVPDLEKAETYLRKALQVDSRLPGALLQMARVSAEKKRMMSARAYLQRYQEVATLGPDGLWLGIQVETELGDMAALREYKLLLRQNYSDSNEMRMLLEAEARERDEASGQQ</sequence>
<dbReference type="PANTHER" id="PTHR44809">
    <property type="match status" value="1"/>
</dbReference>
<dbReference type="InterPro" id="IPR013360">
    <property type="entry name" value="Pilus_4_PilW"/>
</dbReference>
<dbReference type="InterPro" id="IPR019734">
    <property type="entry name" value="TPR_rpt"/>
</dbReference>
<dbReference type="PROSITE" id="PS50293">
    <property type="entry name" value="TPR_REGION"/>
    <property type="match status" value="1"/>
</dbReference>
<protein>
    <submittedName>
        <fullName evidence="1">Uncharacterized protein</fullName>
    </submittedName>
</protein>
<reference evidence="1" key="1">
    <citation type="submission" date="2018-06" db="EMBL/GenBank/DDBJ databases">
        <authorList>
            <person name="Zhirakovskaya E."/>
        </authorList>
    </citation>
    <scope>NUCLEOTIDE SEQUENCE</scope>
</reference>